<dbReference type="EMBL" id="SNRW01030936">
    <property type="protein sequence ID" value="KAA6357732.1"/>
    <property type="molecule type" value="Genomic_DNA"/>
</dbReference>
<gene>
    <name evidence="1" type="ORF">EZS28_046741</name>
</gene>
<comment type="caution">
    <text evidence="1">The sequence shown here is derived from an EMBL/GenBank/DDBJ whole genome shotgun (WGS) entry which is preliminary data.</text>
</comment>
<feature type="non-terminal residue" evidence="1">
    <location>
        <position position="1"/>
    </location>
</feature>
<sequence length="344" mass="38111">VGPLLPEEKAGYARRALESSAAVVQGIAGLIYKVAQGDNDNLVGKMFKVFEASVVSVSDAQVERESRLEGVYHGPQRDDVLSQKTKERFKRKSAKQVIDGRRANTTFTLNQHHFTAKSIPSSRQKRIDFNAHQNSTQEPISSKLGEQIEAVCWERDSFDPAEDLNKAVYWEHVSFDPAKDVERAGCGDQGSTNLAAGCADQGFTDLATNKDEGAGCGDQGSTDLAINEDERAGCGDQRSTDPVINQDGLAECGDQGSTDFADQLEQNQYQQKKQLDKGKLGETESLRQQNTSKIATQYGISYPRVSMLSRSRPANRLRNYIKKKLTSSLNIFNWFINRSQLNKH</sequence>
<dbReference type="AlphaFoldDB" id="A0A5J4TIT6"/>
<proteinExistence type="predicted"/>
<accession>A0A5J4TIT6</accession>
<dbReference type="Proteomes" id="UP000324800">
    <property type="component" value="Unassembled WGS sequence"/>
</dbReference>
<organism evidence="1 2">
    <name type="scientific">Streblomastix strix</name>
    <dbReference type="NCBI Taxonomy" id="222440"/>
    <lineage>
        <taxon>Eukaryota</taxon>
        <taxon>Metamonada</taxon>
        <taxon>Preaxostyla</taxon>
        <taxon>Oxymonadida</taxon>
        <taxon>Streblomastigidae</taxon>
        <taxon>Streblomastix</taxon>
    </lineage>
</organism>
<feature type="non-terminal residue" evidence="1">
    <location>
        <position position="344"/>
    </location>
</feature>
<protein>
    <submittedName>
        <fullName evidence="1">Uncharacterized protein</fullName>
    </submittedName>
</protein>
<evidence type="ECO:0000313" key="2">
    <source>
        <dbReference type="Proteomes" id="UP000324800"/>
    </source>
</evidence>
<reference evidence="1 2" key="1">
    <citation type="submission" date="2019-03" db="EMBL/GenBank/DDBJ databases">
        <title>Single cell metagenomics reveals metabolic interactions within the superorganism composed of flagellate Streblomastix strix and complex community of Bacteroidetes bacteria on its surface.</title>
        <authorList>
            <person name="Treitli S.C."/>
            <person name="Kolisko M."/>
            <person name="Husnik F."/>
            <person name="Keeling P."/>
            <person name="Hampl V."/>
        </authorList>
    </citation>
    <scope>NUCLEOTIDE SEQUENCE [LARGE SCALE GENOMIC DNA]</scope>
    <source>
        <strain evidence="1">ST1C</strain>
    </source>
</reference>
<name>A0A5J4TIT6_9EUKA</name>
<evidence type="ECO:0000313" key="1">
    <source>
        <dbReference type="EMBL" id="KAA6357732.1"/>
    </source>
</evidence>